<comment type="caution">
    <text evidence="7">The sequence shown here is derived from an EMBL/GenBank/DDBJ whole genome shotgun (WGS) entry which is preliminary data.</text>
</comment>
<feature type="transmembrane region" description="Helical" evidence="6">
    <location>
        <begin position="254"/>
        <end position="275"/>
    </location>
</feature>
<evidence type="ECO:0000256" key="3">
    <source>
        <dbReference type="ARBA" id="ARBA00022692"/>
    </source>
</evidence>
<keyword evidence="4 6" id="KW-1133">Transmembrane helix</keyword>
<accession>A0A0M9UC66</accession>
<dbReference type="InParanoid" id="A0A0M9UC66"/>
<keyword evidence="3 6" id="KW-0812">Transmembrane</keyword>
<dbReference type="Proteomes" id="UP000037784">
    <property type="component" value="Unassembled WGS sequence"/>
</dbReference>
<organism evidence="7 8">
    <name type="scientific">Ardenticatena maritima</name>
    <dbReference type="NCBI Taxonomy" id="872965"/>
    <lineage>
        <taxon>Bacteria</taxon>
        <taxon>Bacillati</taxon>
        <taxon>Chloroflexota</taxon>
        <taxon>Ardenticatenia</taxon>
        <taxon>Ardenticatenales</taxon>
        <taxon>Ardenticatenaceae</taxon>
        <taxon>Ardenticatena</taxon>
    </lineage>
</organism>
<dbReference type="GO" id="GO:0044341">
    <property type="term" value="P:sodium-dependent phosphate transport"/>
    <property type="evidence" value="ECO:0007669"/>
    <property type="project" value="InterPro"/>
</dbReference>
<evidence type="ECO:0008006" key="9">
    <source>
        <dbReference type="Google" id="ProtNLM"/>
    </source>
</evidence>
<keyword evidence="5 6" id="KW-0472">Membrane</keyword>
<feature type="transmembrane region" description="Helical" evidence="6">
    <location>
        <begin position="324"/>
        <end position="341"/>
    </location>
</feature>
<dbReference type="GO" id="GO:0005436">
    <property type="term" value="F:sodium:phosphate symporter activity"/>
    <property type="evidence" value="ECO:0007669"/>
    <property type="project" value="InterPro"/>
</dbReference>
<sequence length="342" mass="37201">MNKMLVFTASILLFALGIVLMKDGARSLAPLIEGWLDLRRPLPSLAAGWLASMIIMSGSPIAAVALALLDSGLMTATSAFTMIMGSRFGASFIVLCVGFIYALRGRSLLNSLSMGLLSFAITISLHVIGLVPGIWLLQTDWLTRVPRPRGVAVTSVVDLLFEPVRLTLSGFVPLWSFFGIGFLFIMLSFALLDRALPTESLKAAHFDQIAQFVYRPSVMFLLGAVVTLISMSVSLSVSILVPLSDRGLMRRENVIPYIMGANITTFVDTLLASLLMETPRAFDVVLAEMVSVGVAALFILVFAFRPYEVAMETFVEWVTAHPSRVVLFLVVLFAVPAVGLFM</sequence>
<feature type="transmembrane region" description="Helical" evidence="6">
    <location>
        <begin position="282"/>
        <end position="304"/>
    </location>
</feature>
<dbReference type="FunCoup" id="A0A0M9UC66">
    <property type="interactions" value="13"/>
</dbReference>
<evidence type="ECO:0000256" key="1">
    <source>
        <dbReference type="ARBA" id="ARBA00004651"/>
    </source>
</evidence>
<keyword evidence="2" id="KW-1003">Cell membrane</keyword>
<comment type="subcellular location">
    <subcellularLocation>
        <location evidence="1">Cell membrane</location>
        <topology evidence="1">Multi-pass membrane protein</topology>
    </subcellularLocation>
</comment>
<dbReference type="PANTHER" id="PTHR10010:SF46">
    <property type="entry name" value="SODIUM-DEPENDENT PHOSPHATE TRANSPORT PROTEIN 2B"/>
    <property type="match status" value="1"/>
</dbReference>
<evidence type="ECO:0000313" key="8">
    <source>
        <dbReference type="Proteomes" id="UP000037784"/>
    </source>
</evidence>
<evidence type="ECO:0000256" key="5">
    <source>
        <dbReference type="ARBA" id="ARBA00023136"/>
    </source>
</evidence>
<dbReference type="PANTHER" id="PTHR10010">
    <property type="entry name" value="SOLUTE CARRIER FAMILY 34 SODIUM PHOSPHATE , MEMBER 2-RELATED"/>
    <property type="match status" value="1"/>
</dbReference>
<reference evidence="8" key="2">
    <citation type="submission" date="2015-08" db="EMBL/GenBank/DDBJ databases">
        <title>Draft Genome Sequence of a Heterotrophic Facultative Anaerobic Bacterium Ardenticatena maritima Strain 110S.</title>
        <authorList>
            <person name="Kawaichi S."/>
            <person name="Yoshida T."/>
            <person name="Sako Y."/>
            <person name="Nakamura R."/>
        </authorList>
    </citation>
    <scope>NUCLEOTIDE SEQUENCE [LARGE SCALE GENOMIC DNA]</scope>
    <source>
        <strain evidence="8">110S</strain>
    </source>
</reference>
<feature type="transmembrane region" description="Helical" evidence="6">
    <location>
        <begin position="174"/>
        <end position="192"/>
    </location>
</feature>
<proteinExistence type="predicted"/>
<feature type="transmembrane region" description="Helical" evidence="6">
    <location>
        <begin position="218"/>
        <end position="242"/>
    </location>
</feature>
<gene>
    <name evidence="7" type="ORF">ARMA_1033</name>
</gene>
<dbReference type="AlphaFoldDB" id="A0A0M9UC66"/>
<evidence type="ECO:0000256" key="4">
    <source>
        <dbReference type="ARBA" id="ARBA00022989"/>
    </source>
</evidence>
<dbReference type="InterPro" id="IPR003841">
    <property type="entry name" value="Na/Pi_transpt"/>
</dbReference>
<evidence type="ECO:0000256" key="6">
    <source>
        <dbReference type="SAM" id="Phobius"/>
    </source>
</evidence>
<protein>
    <recommendedName>
        <fullName evidence="9">Sodium:phosphate symporter</fullName>
    </recommendedName>
</protein>
<dbReference type="GO" id="GO:0005886">
    <property type="term" value="C:plasma membrane"/>
    <property type="evidence" value="ECO:0007669"/>
    <property type="project" value="UniProtKB-SubCell"/>
</dbReference>
<feature type="transmembrane region" description="Helical" evidence="6">
    <location>
        <begin position="115"/>
        <end position="137"/>
    </location>
</feature>
<keyword evidence="8" id="KW-1185">Reference proteome</keyword>
<name>A0A0M9UC66_9CHLR</name>
<reference evidence="7 8" key="1">
    <citation type="journal article" date="2015" name="Genome Announc.">
        <title>Draft Genome Sequence of a Heterotrophic Facultative Anaerobic Thermophilic Bacterium, Ardenticatena maritima Strain 110ST.</title>
        <authorList>
            <person name="Kawaichi S."/>
            <person name="Yoshida T."/>
            <person name="Sako Y."/>
            <person name="Nakamura R."/>
        </authorList>
    </citation>
    <scope>NUCLEOTIDE SEQUENCE [LARGE SCALE GENOMIC DNA]</scope>
    <source>
        <strain evidence="7 8">110S</strain>
    </source>
</reference>
<feature type="transmembrane region" description="Helical" evidence="6">
    <location>
        <begin position="81"/>
        <end position="103"/>
    </location>
</feature>
<dbReference type="EMBL" id="BBZA01000068">
    <property type="protein sequence ID" value="GAP62610.1"/>
    <property type="molecule type" value="Genomic_DNA"/>
</dbReference>
<dbReference type="Pfam" id="PF02690">
    <property type="entry name" value="Na_Pi_cotrans"/>
    <property type="match status" value="1"/>
</dbReference>
<evidence type="ECO:0000256" key="2">
    <source>
        <dbReference type="ARBA" id="ARBA00022475"/>
    </source>
</evidence>
<evidence type="ECO:0000313" key="7">
    <source>
        <dbReference type="EMBL" id="GAP62610.1"/>
    </source>
</evidence>
<feature type="transmembrane region" description="Helical" evidence="6">
    <location>
        <begin position="45"/>
        <end position="69"/>
    </location>
</feature>